<reference evidence="1" key="1">
    <citation type="journal article" date="2013" name="Environ. Microbiol.">
        <title>Microbiota from the distal guts of lean and obese adolescents exhibit partial functional redundancy besides clear differences in community structure.</title>
        <authorList>
            <person name="Ferrer M."/>
            <person name="Ruiz A."/>
            <person name="Lanza F."/>
            <person name="Haange S.B."/>
            <person name="Oberbach A."/>
            <person name="Till H."/>
            <person name="Bargiela R."/>
            <person name="Campoy C."/>
            <person name="Segura M.T."/>
            <person name="Richter M."/>
            <person name="von Bergen M."/>
            <person name="Seifert J."/>
            <person name="Suarez A."/>
        </authorList>
    </citation>
    <scope>NUCLEOTIDE SEQUENCE</scope>
</reference>
<name>K1SM79_9ZZZZ</name>
<feature type="non-terminal residue" evidence="1">
    <location>
        <position position="43"/>
    </location>
</feature>
<sequence>MNAREQAEYEEKRERVKPAYRLYLDEERTRFIEMTKEEYEAVG</sequence>
<proteinExistence type="predicted"/>
<evidence type="ECO:0000313" key="1">
    <source>
        <dbReference type="EMBL" id="EKC61757.1"/>
    </source>
</evidence>
<gene>
    <name evidence="1" type="ORF">OBE_08321</name>
</gene>
<dbReference type="AlphaFoldDB" id="K1SM79"/>
<accession>K1SM79</accession>
<dbReference type="EMBL" id="AJWZ01005739">
    <property type="protein sequence ID" value="EKC61757.1"/>
    <property type="molecule type" value="Genomic_DNA"/>
</dbReference>
<organism evidence="1">
    <name type="scientific">human gut metagenome</name>
    <dbReference type="NCBI Taxonomy" id="408170"/>
    <lineage>
        <taxon>unclassified sequences</taxon>
        <taxon>metagenomes</taxon>
        <taxon>organismal metagenomes</taxon>
    </lineage>
</organism>
<comment type="caution">
    <text evidence="1">The sequence shown here is derived from an EMBL/GenBank/DDBJ whole genome shotgun (WGS) entry which is preliminary data.</text>
</comment>
<protein>
    <submittedName>
        <fullName evidence="1">Uncharacterized protein</fullName>
    </submittedName>
</protein>